<gene>
    <name evidence="1" type="ORF">ALP66_05700</name>
</gene>
<name>A0A658K0W5_PSEA0</name>
<accession>A0A658K0W5</accession>
<protein>
    <submittedName>
        <fullName evidence="1">Diguanylate cye/phosphodiesterase with PAS/PAC and GAF sensor</fullName>
    </submittedName>
</protein>
<evidence type="ECO:0000313" key="2">
    <source>
        <dbReference type="Proteomes" id="UP000270873"/>
    </source>
</evidence>
<organism evidence="1 2">
    <name type="scientific">Pseudomonas amygdali pv. photiniae</name>
    <dbReference type="NCBI Taxonomy" id="251724"/>
    <lineage>
        <taxon>Bacteria</taxon>
        <taxon>Pseudomonadati</taxon>
        <taxon>Pseudomonadota</taxon>
        <taxon>Gammaproteobacteria</taxon>
        <taxon>Pseudomonadales</taxon>
        <taxon>Pseudomonadaceae</taxon>
        <taxon>Pseudomonas</taxon>
        <taxon>Pseudomonas amygdali</taxon>
    </lineage>
</organism>
<sequence length="356" mass="40544">MLRQTVKDVFFGLGHGQIQLLERPDFRLSLTAYFQRFHRADLQRQHLTDRLAGTAQFVGHVQRGTVPATDQAPQLAALNQRNTHGRQHAHVFHVLTVDRRNTSQRRKTQIELLLSVGAQLRHQWHRGVIGIRNNAQPVAAVQFARLLGNVRRRKEQAVEEFHAGCRRFSDHLTMAFFFETIDQYPVVTGHTLDLADTDFIQRLQITRSVQLTQHTAHVASALGITDRLRVLVLNLEFQNQYPLIAVHQGFELDAIDRHQQALRINEQIMSAGASDHLGPAGPQNMLEAFTENLFGCMAQHALHVRTDLQDRQVWLFQSEQQTVRLNGSGKLNRLIRTIGQEDFKSVLVELAHSSTS</sequence>
<dbReference type="Proteomes" id="UP000270873">
    <property type="component" value="Unassembled WGS sequence"/>
</dbReference>
<reference evidence="1 2" key="1">
    <citation type="submission" date="2018-08" db="EMBL/GenBank/DDBJ databases">
        <title>Recombination of ecologically and evolutionarily significant loci maintains genetic cohesion in the Pseudomonas syringae species complex.</title>
        <authorList>
            <person name="Dillon M."/>
            <person name="Thakur S."/>
            <person name="Almeida R.N.D."/>
            <person name="Weir B.S."/>
            <person name="Guttman D.S."/>
        </authorList>
    </citation>
    <scope>NUCLEOTIDE SEQUENCE [LARGE SCALE GENOMIC DNA]</scope>
    <source>
        <strain evidence="1 2">ICMP 7847</strain>
    </source>
</reference>
<evidence type="ECO:0000313" key="1">
    <source>
        <dbReference type="EMBL" id="RMS40633.1"/>
    </source>
</evidence>
<dbReference type="AlphaFoldDB" id="A0A658K0W5"/>
<dbReference type="EMBL" id="RBSP01000875">
    <property type="protein sequence ID" value="RMS40633.1"/>
    <property type="molecule type" value="Genomic_DNA"/>
</dbReference>
<proteinExistence type="predicted"/>
<comment type="caution">
    <text evidence="1">The sequence shown here is derived from an EMBL/GenBank/DDBJ whole genome shotgun (WGS) entry which is preliminary data.</text>
</comment>